<dbReference type="EMBL" id="JAHCVK010000016">
    <property type="protein sequence ID" value="MBT0654722.1"/>
    <property type="molecule type" value="Genomic_DNA"/>
</dbReference>
<dbReference type="PANTHER" id="PTHR33799:SF1">
    <property type="entry name" value="PTS SYSTEM MANNOSE-SPECIFIC EIIAB COMPONENT-RELATED"/>
    <property type="match status" value="1"/>
</dbReference>
<dbReference type="Gene3D" id="3.40.50.510">
    <property type="entry name" value="Phosphotransferase system, mannose-type IIA component"/>
    <property type="match status" value="1"/>
</dbReference>
<dbReference type="InterPro" id="IPR036662">
    <property type="entry name" value="PTS_EIIA_man-typ_sf"/>
</dbReference>
<feature type="domain" description="PTS EIIA type-4" evidence="8">
    <location>
        <begin position="1"/>
        <end position="122"/>
    </location>
</feature>
<keyword evidence="3" id="KW-0963">Cytoplasm</keyword>
<evidence type="ECO:0000256" key="7">
    <source>
        <dbReference type="ARBA" id="ARBA00022777"/>
    </source>
</evidence>
<gene>
    <name evidence="9" type="ORF">KI810_16840</name>
</gene>
<sequence>MTGLVLVTHAGLARELLAAAEIIMGKIERAEAVCINASDPVETIRDAITGAIGKVGGEGVIVMTDMFGGTPSNMSLSFLEDNRVEVVTGVNLPMVIKFATDRSKQEVAALAETLKESGRQSILVAGDYLKK</sequence>
<comment type="subcellular location">
    <subcellularLocation>
        <location evidence="1">Cytoplasm</location>
    </subcellularLocation>
</comment>
<dbReference type="RefSeq" id="WP_214176730.1">
    <property type="nucleotide sequence ID" value="NZ_JAHCVK010000016.1"/>
</dbReference>
<proteinExistence type="predicted"/>
<evidence type="ECO:0000256" key="1">
    <source>
        <dbReference type="ARBA" id="ARBA00004496"/>
    </source>
</evidence>
<keyword evidence="6" id="KW-0598">Phosphotransferase system</keyword>
<dbReference type="PANTHER" id="PTHR33799">
    <property type="entry name" value="PTS PERMEASE-RELATED-RELATED"/>
    <property type="match status" value="1"/>
</dbReference>
<evidence type="ECO:0000256" key="5">
    <source>
        <dbReference type="ARBA" id="ARBA00022679"/>
    </source>
</evidence>
<evidence type="ECO:0000259" key="8">
    <source>
        <dbReference type="PROSITE" id="PS51096"/>
    </source>
</evidence>
<keyword evidence="2" id="KW-0813">Transport</keyword>
<dbReference type="PROSITE" id="PS51096">
    <property type="entry name" value="PTS_EIIA_TYPE_4"/>
    <property type="match status" value="1"/>
</dbReference>
<keyword evidence="4 9" id="KW-0762">Sugar transport</keyword>
<keyword evidence="7" id="KW-0418">Kinase</keyword>
<reference evidence="9 10" key="1">
    <citation type="submission" date="2021-05" db="EMBL/GenBank/DDBJ databases">
        <title>The draft genome of Geobacter luticola JCM 17780.</title>
        <authorList>
            <person name="Xu Z."/>
            <person name="Masuda Y."/>
            <person name="Itoh H."/>
            <person name="Senoo K."/>
        </authorList>
    </citation>
    <scope>NUCLEOTIDE SEQUENCE [LARGE SCALE GENOMIC DNA]</scope>
    <source>
        <strain evidence="9 10">JCM 17780</strain>
    </source>
</reference>
<dbReference type="CDD" id="cd00006">
    <property type="entry name" value="PTS_IIA_man"/>
    <property type="match status" value="1"/>
</dbReference>
<dbReference type="Proteomes" id="UP000756860">
    <property type="component" value="Unassembled WGS sequence"/>
</dbReference>
<evidence type="ECO:0000256" key="3">
    <source>
        <dbReference type="ARBA" id="ARBA00022490"/>
    </source>
</evidence>
<organism evidence="9 10">
    <name type="scientific">Geomobilimonas luticola</name>
    <dbReference type="NCBI Taxonomy" id="1114878"/>
    <lineage>
        <taxon>Bacteria</taxon>
        <taxon>Pseudomonadati</taxon>
        <taxon>Thermodesulfobacteriota</taxon>
        <taxon>Desulfuromonadia</taxon>
        <taxon>Geobacterales</taxon>
        <taxon>Geobacteraceae</taxon>
        <taxon>Geomobilimonas</taxon>
    </lineage>
</organism>
<evidence type="ECO:0000256" key="2">
    <source>
        <dbReference type="ARBA" id="ARBA00022448"/>
    </source>
</evidence>
<evidence type="ECO:0000313" key="10">
    <source>
        <dbReference type="Proteomes" id="UP000756860"/>
    </source>
</evidence>
<dbReference type="Pfam" id="PF03610">
    <property type="entry name" value="EIIA-man"/>
    <property type="match status" value="1"/>
</dbReference>
<dbReference type="SUPFAM" id="SSF53062">
    <property type="entry name" value="PTS system fructose IIA component-like"/>
    <property type="match status" value="1"/>
</dbReference>
<name>A0ABS5SIK5_9BACT</name>
<protein>
    <submittedName>
        <fullName evidence="9">PTS sugar transporter</fullName>
    </submittedName>
</protein>
<accession>A0ABS5SIK5</accession>
<evidence type="ECO:0000256" key="4">
    <source>
        <dbReference type="ARBA" id="ARBA00022597"/>
    </source>
</evidence>
<keyword evidence="10" id="KW-1185">Reference proteome</keyword>
<dbReference type="InterPro" id="IPR033887">
    <property type="entry name" value="PTS_IIA_man"/>
</dbReference>
<keyword evidence="5" id="KW-0808">Transferase</keyword>
<evidence type="ECO:0000256" key="6">
    <source>
        <dbReference type="ARBA" id="ARBA00022683"/>
    </source>
</evidence>
<comment type="caution">
    <text evidence="9">The sequence shown here is derived from an EMBL/GenBank/DDBJ whole genome shotgun (WGS) entry which is preliminary data.</text>
</comment>
<dbReference type="InterPro" id="IPR004701">
    <property type="entry name" value="PTS_EIIA_man-typ"/>
</dbReference>
<dbReference type="InterPro" id="IPR051471">
    <property type="entry name" value="Bacterial_PTS_sugar_comp"/>
</dbReference>
<evidence type="ECO:0000313" key="9">
    <source>
        <dbReference type="EMBL" id="MBT0654722.1"/>
    </source>
</evidence>